<proteinExistence type="predicted"/>
<keyword evidence="2" id="KW-1185">Reference proteome</keyword>
<evidence type="ECO:0000313" key="2">
    <source>
        <dbReference type="Proteomes" id="UP000029734"/>
    </source>
</evidence>
<comment type="caution">
    <text evidence="1">The sequence shown here is derived from an EMBL/GenBank/DDBJ whole genome shotgun (WGS) entry which is preliminary data.</text>
</comment>
<protein>
    <submittedName>
        <fullName evidence="1">Uncharacterized protein</fullName>
    </submittedName>
</protein>
<organism evidence="1 2">
    <name type="scientific">Paenibacillus wynnii</name>
    <dbReference type="NCBI Taxonomy" id="268407"/>
    <lineage>
        <taxon>Bacteria</taxon>
        <taxon>Bacillati</taxon>
        <taxon>Bacillota</taxon>
        <taxon>Bacilli</taxon>
        <taxon>Bacillales</taxon>
        <taxon>Paenibacillaceae</taxon>
        <taxon>Paenibacillus</taxon>
    </lineage>
</organism>
<dbReference type="EMBL" id="JQCR01000002">
    <property type="protein sequence ID" value="KGE19812.1"/>
    <property type="molecule type" value="Genomic_DNA"/>
</dbReference>
<name>A0A098ME49_9BACL</name>
<sequence length="270" mass="31684">MNPFEKIFNFQIISRLDEMGSLALTSQERSWLKTMLMHPASTEAFTPDTLTKLNSLLNSESSTEVRDIIIEKAKARERQVYHPILRTLRRIIMQDHGILFSYCNKHGEVKPNQSGFPHKLEYNMFKREWYLIWYNTRHHSLMSTKLKNIVSVEETILPTDRVAALKVTLERLLEEWKETAWIQVIPAFNAELSRILYAFSCFDKSVTFDEDSGIYRIKVIYMRNESEFLLSKIRFLGLRVKIVEGEHLKRRMLESASRALARYADDSVAD</sequence>
<dbReference type="RefSeq" id="WP_036651244.1">
    <property type="nucleotide sequence ID" value="NZ_JQCR01000002.1"/>
</dbReference>
<evidence type="ECO:0000313" key="1">
    <source>
        <dbReference type="EMBL" id="KGE19812.1"/>
    </source>
</evidence>
<reference evidence="1 2" key="2">
    <citation type="submission" date="2014-10" db="EMBL/GenBank/DDBJ databases">
        <title>Comparative genomics of the Paenibacillus odorifer group.</title>
        <authorList>
            <person name="Tsai Y.-C."/>
            <person name="Martin N."/>
            <person name="Korlach J."/>
            <person name="Wiedmann M."/>
        </authorList>
    </citation>
    <scope>NUCLEOTIDE SEQUENCE [LARGE SCALE GENOMIC DNA]</scope>
    <source>
        <strain evidence="1 2">DSM 18334</strain>
    </source>
</reference>
<dbReference type="OrthoDB" id="2858389at2"/>
<accession>A0A098ME49</accession>
<dbReference type="STRING" id="268407.PWYN_11035"/>
<dbReference type="Proteomes" id="UP000029734">
    <property type="component" value="Unassembled WGS sequence"/>
</dbReference>
<dbReference type="AlphaFoldDB" id="A0A098ME49"/>
<reference evidence="1 2" key="1">
    <citation type="submission" date="2014-08" db="EMBL/GenBank/DDBJ databases">
        <authorList>
            <person name="den Bakker H.C."/>
        </authorList>
    </citation>
    <scope>NUCLEOTIDE SEQUENCE [LARGE SCALE GENOMIC DNA]</scope>
    <source>
        <strain evidence="1 2">DSM 18334</strain>
    </source>
</reference>
<gene>
    <name evidence="1" type="ORF">PWYN_11035</name>
</gene>
<dbReference type="PROSITE" id="PS52050">
    <property type="entry name" value="WYL"/>
    <property type="match status" value="1"/>
</dbReference>
<dbReference type="eggNOG" id="COG2378">
    <property type="taxonomic scope" value="Bacteria"/>
</dbReference>